<dbReference type="Proteomes" id="UP000630149">
    <property type="component" value="Unassembled WGS sequence"/>
</dbReference>
<dbReference type="AlphaFoldDB" id="A0A917JSD0"/>
<dbReference type="InterPro" id="IPR011250">
    <property type="entry name" value="OMP/PagP_B-barrel"/>
</dbReference>
<protein>
    <recommendedName>
        <fullName evidence="3">Outer membrane protein beta-barrel domain-containing protein</fullName>
    </recommendedName>
</protein>
<evidence type="ECO:0000313" key="1">
    <source>
        <dbReference type="EMBL" id="GGI83987.1"/>
    </source>
</evidence>
<proteinExistence type="predicted"/>
<dbReference type="Gene3D" id="2.40.160.20">
    <property type="match status" value="1"/>
</dbReference>
<evidence type="ECO:0000313" key="2">
    <source>
        <dbReference type="Proteomes" id="UP000630149"/>
    </source>
</evidence>
<organism evidence="1 2">
    <name type="scientific">Legionella impletisoli</name>
    <dbReference type="NCBI Taxonomy" id="343510"/>
    <lineage>
        <taxon>Bacteria</taxon>
        <taxon>Pseudomonadati</taxon>
        <taxon>Pseudomonadota</taxon>
        <taxon>Gammaproteobacteria</taxon>
        <taxon>Legionellales</taxon>
        <taxon>Legionellaceae</taxon>
        <taxon>Legionella</taxon>
    </lineage>
</organism>
<gene>
    <name evidence="1" type="ORF">GCM10007966_10790</name>
</gene>
<sequence length="227" mass="25152">MAYEPWPTKSYTQVITVSGGVAWATPGKDRTIYAQNSVITYDVNPKTQTMPAGELFLGLQWPFNDCINNQLGIAFGGAGNVTLDGTINAFGVPTGSRYEYQVGHGFVSARGKMILNPKLFFIQPYLTGSVGAGFNHTFGFRTYPLVDPTVATQWFRNYTDSFVLTYTVGAGLEKQIDNNWSIGVSYEFANWGENGLGRAFTSPWTYEGPQFTNLYAHNLLFSLSYFC</sequence>
<dbReference type="SUPFAM" id="SSF56925">
    <property type="entry name" value="OMPA-like"/>
    <property type="match status" value="1"/>
</dbReference>
<reference evidence="1" key="2">
    <citation type="submission" date="2020-09" db="EMBL/GenBank/DDBJ databases">
        <authorList>
            <person name="Sun Q."/>
            <person name="Ohkuma M."/>
        </authorList>
    </citation>
    <scope>NUCLEOTIDE SEQUENCE</scope>
    <source>
        <strain evidence="1">JCM 13919</strain>
    </source>
</reference>
<keyword evidence="2" id="KW-1185">Reference proteome</keyword>
<comment type="caution">
    <text evidence="1">The sequence shown here is derived from an EMBL/GenBank/DDBJ whole genome shotgun (WGS) entry which is preliminary data.</text>
</comment>
<dbReference type="EMBL" id="BMOB01000004">
    <property type="protein sequence ID" value="GGI83987.1"/>
    <property type="molecule type" value="Genomic_DNA"/>
</dbReference>
<evidence type="ECO:0008006" key="3">
    <source>
        <dbReference type="Google" id="ProtNLM"/>
    </source>
</evidence>
<reference evidence="1" key="1">
    <citation type="journal article" date="2014" name="Int. J. Syst. Evol. Microbiol.">
        <title>Complete genome sequence of Corynebacterium casei LMG S-19264T (=DSM 44701T), isolated from a smear-ripened cheese.</title>
        <authorList>
            <consortium name="US DOE Joint Genome Institute (JGI-PGF)"/>
            <person name="Walter F."/>
            <person name="Albersmeier A."/>
            <person name="Kalinowski J."/>
            <person name="Ruckert C."/>
        </authorList>
    </citation>
    <scope>NUCLEOTIDE SEQUENCE</scope>
    <source>
        <strain evidence="1">JCM 13919</strain>
    </source>
</reference>
<accession>A0A917JSD0</accession>
<name>A0A917JSD0_9GAMM</name>